<proteinExistence type="predicted"/>
<name>A0A2T4AUL2_TRIHA</name>
<organism evidence="1 2">
    <name type="scientific">Trichoderma harzianum CBS 226.95</name>
    <dbReference type="NCBI Taxonomy" id="983964"/>
    <lineage>
        <taxon>Eukaryota</taxon>
        <taxon>Fungi</taxon>
        <taxon>Dikarya</taxon>
        <taxon>Ascomycota</taxon>
        <taxon>Pezizomycotina</taxon>
        <taxon>Sordariomycetes</taxon>
        <taxon>Hypocreomycetidae</taxon>
        <taxon>Hypocreales</taxon>
        <taxon>Hypocreaceae</taxon>
        <taxon>Trichoderma</taxon>
    </lineage>
</organism>
<sequence>MAQKWLCSTGRYMDGHPEHLVTWAADFLVPIVDIVLALILDASLRLVPGEENACDWRDEEGKKSLSKNKAINSRHRYYTQLFGGAASLAAEPRHQSRYMHSLDFPNLETFHPGNYSYPALSCCRCKDSSPNNSIHRASIKLLDQFITWMYRLVPHHRQMHAKTACGYCNEPKRRSAARTTFASTGIVKRWPSPKAPFQYVAHLARIALPPTPSATARQNAARSPGEA</sequence>
<dbReference type="Proteomes" id="UP000241690">
    <property type="component" value="Unassembled WGS sequence"/>
</dbReference>
<gene>
    <name evidence="1" type="ORF">M431DRAFT_526786</name>
</gene>
<reference evidence="1 2" key="1">
    <citation type="submission" date="2016-07" db="EMBL/GenBank/DDBJ databases">
        <title>Multiple horizontal gene transfer events from other fungi enriched the ability of initially mycotrophic Trichoderma (Ascomycota) to feed on dead plant biomass.</title>
        <authorList>
            <consortium name="DOE Joint Genome Institute"/>
            <person name="Aerts A."/>
            <person name="Atanasova L."/>
            <person name="Chenthamara K."/>
            <person name="Zhang J."/>
            <person name="Grujic M."/>
            <person name="Henrissat B."/>
            <person name="Kuo A."/>
            <person name="Salamov A."/>
            <person name="Lipzen A."/>
            <person name="Labutti K."/>
            <person name="Barry K."/>
            <person name="Miao Y."/>
            <person name="Rahimi M.J."/>
            <person name="Shen Q."/>
            <person name="Grigoriev I.V."/>
            <person name="Kubicek C.P."/>
            <person name="Druzhinina I.S."/>
        </authorList>
    </citation>
    <scope>NUCLEOTIDE SEQUENCE [LARGE SCALE GENOMIC DNA]</scope>
    <source>
        <strain evidence="1 2">CBS 226.95</strain>
    </source>
</reference>
<dbReference type="AlphaFoldDB" id="A0A2T4AUL2"/>
<dbReference type="GeneID" id="36629263"/>
<dbReference type="EMBL" id="KZ679675">
    <property type="protein sequence ID" value="PTB60729.1"/>
    <property type="molecule type" value="Genomic_DNA"/>
</dbReference>
<accession>A0A2T4AUL2</accession>
<evidence type="ECO:0000313" key="2">
    <source>
        <dbReference type="Proteomes" id="UP000241690"/>
    </source>
</evidence>
<keyword evidence="2" id="KW-1185">Reference proteome</keyword>
<dbReference type="RefSeq" id="XP_024780406.1">
    <property type="nucleotide sequence ID" value="XM_024920694.1"/>
</dbReference>
<protein>
    <submittedName>
        <fullName evidence="1">Uncharacterized protein</fullName>
    </submittedName>
</protein>
<evidence type="ECO:0000313" key="1">
    <source>
        <dbReference type="EMBL" id="PTB60729.1"/>
    </source>
</evidence>